<dbReference type="OrthoDB" id="6141723at2759"/>
<sequence>MIHKTEFFREQHFTPFYEVSDLLETVQDATQNEAHVDANIELLHDNYDEDPTEDNHNNHENEIEIDREDRIGENTMYFIDDSTIPVYTNYRKHSTKYFIPGEIVQVCSTCYTSLGKEKIPLMSTYNGFAYPKIPSHLPTLNLIEQRLISPRIPFMQIRRLRHVNGQYGIYGQIINVPVEVNTMVKQLPRNIEDDHCFYVHLKKKLIHKTSYVHGLINVLLLTETCMTYDNPIEIPNFNCIVQFKRGAVAKGGVAIYQNKNDITNIMTPNIEINIAHVSDVNVRRSVV</sequence>
<feature type="compositionally biased region" description="Basic and acidic residues" evidence="1">
    <location>
        <begin position="53"/>
        <end position="67"/>
    </location>
</feature>
<dbReference type="Proteomes" id="UP000691718">
    <property type="component" value="Unassembled WGS sequence"/>
</dbReference>
<dbReference type="AlphaFoldDB" id="A0A8S3XWJ1"/>
<evidence type="ECO:0000313" key="4">
    <source>
        <dbReference type="Proteomes" id="UP000691718"/>
    </source>
</evidence>
<keyword evidence="4" id="KW-1185">Reference proteome</keyword>
<evidence type="ECO:0000313" key="3">
    <source>
        <dbReference type="EMBL" id="CAG5043985.1"/>
    </source>
</evidence>
<organism evidence="3 4">
    <name type="scientific">Parnassius apollo</name>
    <name type="common">Apollo butterfly</name>
    <name type="synonym">Papilio apollo</name>
    <dbReference type="NCBI Taxonomy" id="110799"/>
    <lineage>
        <taxon>Eukaryota</taxon>
        <taxon>Metazoa</taxon>
        <taxon>Ecdysozoa</taxon>
        <taxon>Arthropoda</taxon>
        <taxon>Hexapoda</taxon>
        <taxon>Insecta</taxon>
        <taxon>Pterygota</taxon>
        <taxon>Neoptera</taxon>
        <taxon>Endopterygota</taxon>
        <taxon>Lepidoptera</taxon>
        <taxon>Glossata</taxon>
        <taxon>Ditrysia</taxon>
        <taxon>Papilionoidea</taxon>
        <taxon>Papilionidae</taxon>
        <taxon>Parnassiinae</taxon>
        <taxon>Parnassini</taxon>
        <taxon>Parnassius</taxon>
        <taxon>Parnassius</taxon>
    </lineage>
</organism>
<feature type="domain" description="DUF6570" evidence="2">
    <location>
        <begin position="116"/>
        <end position="194"/>
    </location>
</feature>
<name>A0A8S3XWJ1_PARAO</name>
<accession>A0A8S3XWJ1</accession>
<proteinExistence type="predicted"/>
<dbReference type="EMBL" id="CAJQZP010001411">
    <property type="protein sequence ID" value="CAG5043985.1"/>
    <property type="molecule type" value="Genomic_DNA"/>
</dbReference>
<evidence type="ECO:0000256" key="1">
    <source>
        <dbReference type="SAM" id="MobiDB-lite"/>
    </source>
</evidence>
<evidence type="ECO:0000259" key="2">
    <source>
        <dbReference type="Pfam" id="PF20209"/>
    </source>
</evidence>
<feature type="region of interest" description="Disordered" evidence="1">
    <location>
        <begin position="48"/>
        <end position="67"/>
    </location>
</feature>
<gene>
    <name evidence="3" type="ORF">PAPOLLO_LOCUS22854</name>
</gene>
<dbReference type="Pfam" id="PF20209">
    <property type="entry name" value="DUF6570"/>
    <property type="match status" value="1"/>
</dbReference>
<protein>
    <submittedName>
        <fullName evidence="3">(apollo) hypothetical protein</fullName>
    </submittedName>
</protein>
<comment type="caution">
    <text evidence="3">The sequence shown here is derived from an EMBL/GenBank/DDBJ whole genome shotgun (WGS) entry which is preliminary data.</text>
</comment>
<dbReference type="InterPro" id="IPR046700">
    <property type="entry name" value="DUF6570"/>
</dbReference>
<reference evidence="3" key="1">
    <citation type="submission" date="2021-04" db="EMBL/GenBank/DDBJ databases">
        <authorList>
            <person name="Tunstrom K."/>
        </authorList>
    </citation>
    <scope>NUCLEOTIDE SEQUENCE</scope>
</reference>